<dbReference type="AlphaFoldDB" id="A0A9P7ACC0"/>
<sequence>MTVHLFGPYRGRLPTAGAGLRAVIHSRLASTMSQYPFPHHPRPTPHQIFHLSHSASQADIKSRYYELVREHHPDSAHAQHIPASERHSRFQSITAAYEVLTGKSCLQLGSGLRSSPSDSDMYEELRRRRRAHHRTRSAGMDFDHNHPFGFASGTPGREWTARPDERWKDWSIIFVGTACFIIGIAPIFFSHSSDRRHMSAVQNLAQARSEAQEYGLERRREIRRRVQEYQLEQEERDARRSCDHKAERK</sequence>
<evidence type="ECO:0000256" key="3">
    <source>
        <dbReference type="SAM" id="Phobius"/>
    </source>
</evidence>
<keyword evidence="3" id="KW-0812">Transmembrane</keyword>
<dbReference type="EMBL" id="JABBWE010000091">
    <property type="protein sequence ID" value="KAG1786508.1"/>
    <property type="molecule type" value="Genomic_DNA"/>
</dbReference>
<keyword evidence="3" id="KW-0472">Membrane</keyword>
<feature type="transmembrane region" description="Helical" evidence="3">
    <location>
        <begin position="170"/>
        <end position="189"/>
    </location>
</feature>
<dbReference type="GeneID" id="64598047"/>
<accession>A0A9P7ACC0</accession>
<evidence type="ECO:0000256" key="2">
    <source>
        <dbReference type="SAM" id="MobiDB-lite"/>
    </source>
</evidence>
<feature type="region of interest" description="Disordered" evidence="2">
    <location>
        <begin position="230"/>
        <end position="249"/>
    </location>
</feature>
<dbReference type="SMART" id="SM00271">
    <property type="entry name" value="DnaJ"/>
    <property type="match status" value="1"/>
</dbReference>
<dbReference type="CDD" id="cd06257">
    <property type="entry name" value="DnaJ"/>
    <property type="match status" value="1"/>
</dbReference>
<comment type="caution">
    <text evidence="5">The sequence shown here is derived from an EMBL/GenBank/DDBJ whole genome shotgun (WGS) entry which is preliminary data.</text>
</comment>
<dbReference type="SUPFAM" id="SSF46565">
    <property type="entry name" value="Chaperone J-domain"/>
    <property type="match status" value="1"/>
</dbReference>
<dbReference type="RefSeq" id="XP_041153943.1">
    <property type="nucleotide sequence ID" value="XM_041304283.1"/>
</dbReference>
<dbReference type="PANTHER" id="PTHR44145">
    <property type="entry name" value="DNAJ HOMOLOG SUBFAMILY A MEMBER 3, MITOCHONDRIAL"/>
    <property type="match status" value="1"/>
</dbReference>
<dbReference type="Proteomes" id="UP000719766">
    <property type="component" value="Unassembled WGS sequence"/>
</dbReference>
<dbReference type="Gene3D" id="1.10.287.110">
    <property type="entry name" value="DnaJ domain"/>
    <property type="match status" value="1"/>
</dbReference>
<evidence type="ECO:0000313" key="6">
    <source>
        <dbReference type="Proteomes" id="UP000719766"/>
    </source>
</evidence>
<organism evidence="5 6">
    <name type="scientific">Suillus plorans</name>
    <dbReference type="NCBI Taxonomy" id="116603"/>
    <lineage>
        <taxon>Eukaryota</taxon>
        <taxon>Fungi</taxon>
        <taxon>Dikarya</taxon>
        <taxon>Basidiomycota</taxon>
        <taxon>Agaricomycotina</taxon>
        <taxon>Agaricomycetes</taxon>
        <taxon>Agaricomycetidae</taxon>
        <taxon>Boletales</taxon>
        <taxon>Suillineae</taxon>
        <taxon>Suillaceae</taxon>
        <taxon>Suillus</taxon>
    </lineage>
</organism>
<proteinExistence type="predicted"/>
<keyword evidence="6" id="KW-1185">Reference proteome</keyword>
<dbReference type="PROSITE" id="PS50076">
    <property type="entry name" value="DNAJ_2"/>
    <property type="match status" value="1"/>
</dbReference>
<evidence type="ECO:0000313" key="5">
    <source>
        <dbReference type="EMBL" id="KAG1786508.1"/>
    </source>
</evidence>
<dbReference type="InterPro" id="IPR051938">
    <property type="entry name" value="Apopto_cytoskel_mod"/>
</dbReference>
<dbReference type="PRINTS" id="PR00625">
    <property type="entry name" value="JDOMAIN"/>
</dbReference>
<evidence type="ECO:0000259" key="4">
    <source>
        <dbReference type="PROSITE" id="PS50076"/>
    </source>
</evidence>
<feature type="domain" description="J" evidence="4">
    <location>
        <begin position="44"/>
        <end position="126"/>
    </location>
</feature>
<dbReference type="InterPro" id="IPR036869">
    <property type="entry name" value="J_dom_sf"/>
</dbReference>
<dbReference type="Pfam" id="PF00226">
    <property type="entry name" value="DnaJ"/>
    <property type="match status" value="1"/>
</dbReference>
<evidence type="ECO:0000256" key="1">
    <source>
        <dbReference type="ARBA" id="ARBA00023186"/>
    </source>
</evidence>
<keyword evidence="3" id="KW-1133">Transmembrane helix</keyword>
<dbReference type="PANTHER" id="PTHR44145:SF3">
    <property type="entry name" value="DNAJ HOMOLOG SUBFAMILY A MEMBER 3, MITOCHONDRIAL"/>
    <property type="match status" value="1"/>
</dbReference>
<dbReference type="InterPro" id="IPR001623">
    <property type="entry name" value="DnaJ_domain"/>
</dbReference>
<dbReference type="OrthoDB" id="445556at2759"/>
<feature type="compositionally biased region" description="Basic and acidic residues" evidence="2">
    <location>
        <begin position="236"/>
        <end position="249"/>
    </location>
</feature>
<gene>
    <name evidence="5" type="ORF">HD556DRAFT_1414555</name>
</gene>
<reference evidence="5" key="1">
    <citation type="journal article" date="2020" name="New Phytol.">
        <title>Comparative genomics reveals dynamic genome evolution in host specialist ectomycorrhizal fungi.</title>
        <authorList>
            <person name="Lofgren L.A."/>
            <person name="Nguyen N.H."/>
            <person name="Vilgalys R."/>
            <person name="Ruytinx J."/>
            <person name="Liao H.L."/>
            <person name="Branco S."/>
            <person name="Kuo A."/>
            <person name="LaButti K."/>
            <person name="Lipzen A."/>
            <person name="Andreopoulos W."/>
            <person name="Pangilinan J."/>
            <person name="Riley R."/>
            <person name="Hundley H."/>
            <person name="Na H."/>
            <person name="Barry K."/>
            <person name="Grigoriev I.V."/>
            <person name="Stajich J.E."/>
            <person name="Kennedy P.G."/>
        </authorList>
    </citation>
    <scope>NUCLEOTIDE SEQUENCE</scope>
    <source>
        <strain evidence="5">S12</strain>
    </source>
</reference>
<keyword evidence="1" id="KW-0143">Chaperone</keyword>
<protein>
    <recommendedName>
        <fullName evidence="4">J domain-containing protein</fullName>
    </recommendedName>
</protein>
<name>A0A9P7ACC0_9AGAM</name>